<dbReference type="Proteomes" id="UP000009325">
    <property type="component" value="Unassembled WGS sequence"/>
</dbReference>
<dbReference type="AlphaFoldDB" id="K0NR42"/>
<dbReference type="EMBL" id="CALZ01000014">
    <property type="protein sequence ID" value="CCK82776.1"/>
    <property type="molecule type" value="Genomic_DNA"/>
</dbReference>
<organism evidence="1 2">
    <name type="scientific">Lactobacillus equicursoris 66c</name>
    <dbReference type="NCBI Taxonomy" id="872326"/>
    <lineage>
        <taxon>Bacteria</taxon>
        <taxon>Bacillati</taxon>
        <taxon>Bacillota</taxon>
        <taxon>Bacilli</taxon>
        <taxon>Lactobacillales</taxon>
        <taxon>Lactobacillaceae</taxon>
        <taxon>Lactobacillus</taxon>
    </lineage>
</organism>
<sequence>MPAVRLRFIRGGKSGSFKGVTCHWVKRTAIKRIKGISSSRSIWQVKVTPLSATVVLTLATFFTPLRKA</sequence>
<protein>
    <submittedName>
        <fullName evidence="1">Uncharacterized protein</fullName>
    </submittedName>
</protein>
<evidence type="ECO:0000313" key="2">
    <source>
        <dbReference type="Proteomes" id="UP000009325"/>
    </source>
</evidence>
<reference evidence="1 2" key="1">
    <citation type="submission" date="2012-08" db="EMBL/GenBank/DDBJ databases">
        <title>Draft Genome Sequences of Lactobacillus equicursoris CIP 110162T, isolated from thoroughbred racehorse feces and Lactobacillus sp. CRBIP 24.137 isolated from urine of human.</title>
        <authorList>
            <person name="Cousin S."/>
            <person name="Loux V."/>
            <person name="Ma L."/>
            <person name="Creno S."/>
            <person name="Clermont D."/>
            <person name="Bizet C."/>
            <person name="Bouchier C."/>
        </authorList>
    </citation>
    <scope>NUCLEOTIDE SEQUENCE [LARGE SCALE GENOMIC DNA]</scope>
    <source>
        <strain evidence="1 2">66c</strain>
    </source>
</reference>
<proteinExistence type="predicted"/>
<accession>K0NR42</accession>
<comment type="caution">
    <text evidence="1">The sequence shown here is derived from an EMBL/GenBank/DDBJ whole genome shotgun (WGS) entry which is preliminary data.</text>
</comment>
<evidence type="ECO:0000313" key="1">
    <source>
        <dbReference type="EMBL" id="CCK82776.1"/>
    </source>
</evidence>
<gene>
    <name evidence="1" type="ORF">BN146_00560</name>
</gene>
<name>K0NR42_9LACO</name>